<keyword evidence="2" id="KW-1185">Reference proteome</keyword>
<gene>
    <name evidence="1" type="ORF">SAMN05192558_12257</name>
</gene>
<dbReference type="STRING" id="504798.SAMN05421871_101721"/>
<dbReference type="AlphaFoldDB" id="A0A1H0WJN2"/>
<protein>
    <submittedName>
        <fullName evidence="1">Uncharacterized protein</fullName>
    </submittedName>
</protein>
<reference evidence="2" key="1">
    <citation type="submission" date="2016-10" db="EMBL/GenBank/DDBJ databases">
        <authorList>
            <person name="Varghese N."/>
            <person name="Submissions S."/>
        </authorList>
    </citation>
    <scope>NUCLEOTIDE SEQUENCE [LARGE SCALE GENOMIC DNA]</scope>
    <source>
        <strain evidence="2">IBRC-M 10655</strain>
    </source>
</reference>
<sequence>MLVSDSAFATALREAIRARGISMERIRDRLRERGTPVSVATLSYWQSGRSQPERQSSLVAVGHLEQVLELDAGALISLLGAPRPRGRAATREVIGFGELWPEPLNNVLTDVDTSWDTRLSRVSLHDRVEIGPDRTERTQSIRQVLRAEEDGVDRWVGIFEVDEPGTPLPVTRAVWNCRIGTVSVDLEAGLSVTELVFPKPLARGETILTEHALDNPPPQPQSVMYERRCRLPVKELLLEIRFDPSALPSKCVHYTVVDGHERPRVLTLDAEGSVHALANDFGPGRFGIRWEWD</sequence>
<proteinExistence type="predicted"/>
<organism evidence="1 2">
    <name type="scientific">Actinokineospora alba</name>
    <dbReference type="NCBI Taxonomy" id="504798"/>
    <lineage>
        <taxon>Bacteria</taxon>
        <taxon>Bacillati</taxon>
        <taxon>Actinomycetota</taxon>
        <taxon>Actinomycetes</taxon>
        <taxon>Pseudonocardiales</taxon>
        <taxon>Pseudonocardiaceae</taxon>
        <taxon>Actinokineospora</taxon>
    </lineage>
</organism>
<dbReference type="OrthoDB" id="3690688at2"/>
<evidence type="ECO:0000313" key="2">
    <source>
        <dbReference type="Proteomes" id="UP000199651"/>
    </source>
</evidence>
<evidence type="ECO:0000313" key="1">
    <source>
        <dbReference type="EMBL" id="SDP90950.1"/>
    </source>
</evidence>
<accession>A0A1H0WJN2</accession>
<dbReference type="EMBL" id="FNJB01000022">
    <property type="protein sequence ID" value="SDP90950.1"/>
    <property type="molecule type" value="Genomic_DNA"/>
</dbReference>
<dbReference type="Proteomes" id="UP000199651">
    <property type="component" value="Unassembled WGS sequence"/>
</dbReference>
<name>A0A1H0WJN2_9PSEU</name>